<dbReference type="STRING" id="1136941.ACH46_16485"/>
<dbReference type="OrthoDB" id="5517693at2"/>
<accession>A0A0N7FVF0</accession>
<sequence length="303" mass="33119">MLKVNENGVIVRSEALDTGSTDADIKNAVRSGEIVIAARGRYVPAAGLPEVRWKREQEIYRRRCLCEAAEGAVLTHQSAAAILGLAMLNPDLRRIHVGVTRGSSGKVRATRHIHCGLDMDDVVVVDGVAVTSLERTAVDVALVSDFAGALAVFDSALRLGATHESLEAAIDGRRRRGSVRVRQALRHADGGAANPGESWSRAQMIQNGLPAAVLQREVEVEGVLYYSDFEWDGLVIGEFDGEGKYLNNRRPGETIAQAVIREKNRENALKDMGFDLVRWDWPVLTSHGVADRVIPHLRRAGLY</sequence>
<dbReference type="KEGG" id="goq:ACH46_16485"/>
<keyword evidence="2" id="KW-1185">Reference proteome</keyword>
<dbReference type="PATRIC" id="fig|1136941.3.peg.3370"/>
<evidence type="ECO:0000313" key="2">
    <source>
        <dbReference type="Proteomes" id="UP000063789"/>
    </source>
</evidence>
<evidence type="ECO:0008006" key="3">
    <source>
        <dbReference type="Google" id="ProtNLM"/>
    </source>
</evidence>
<dbReference type="Proteomes" id="UP000063789">
    <property type="component" value="Chromosome"/>
</dbReference>
<evidence type="ECO:0000313" key="1">
    <source>
        <dbReference type="EMBL" id="ALG86975.1"/>
    </source>
</evidence>
<dbReference type="EMBL" id="CP011853">
    <property type="protein sequence ID" value="ALG86975.1"/>
    <property type="molecule type" value="Genomic_DNA"/>
</dbReference>
<proteinExistence type="predicted"/>
<protein>
    <recommendedName>
        <fullName evidence="3">AbiEi antitoxin C-terminal domain-containing protein</fullName>
    </recommendedName>
</protein>
<dbReference type="RefSeq" id="WP_062395550.1">
    <property type="nucleotide sequence ID" value="NZ_CP011853.1"/>
</dbReference>
<name>A0A0N7FVF0_9ACTN</name>
<gene>
    <name evidence="1" type="ORF">ACH46_16485</name>
</gene>
<dbReference type="AlphaFoldDB" id="A0A0N7FVF0"/>
<reference evidence="2" key="1">
    <citation type="submission" date="2015-06" db="EMBL/GenBank/DDBJ databases">
        <title>Complete genome sequence and metabolic analysis of phthalate degradation pathway in Gordonia sp. QH-11.</title>
        <authorList>
            <person name="Jin D."/>
            <person name="Kong X."/>
            <person name="Bai Z."/>
        </authorList>
    </citation>
    <scope>NUCLEOTIDE SEQUENCE [LARGE SCALE GENOMIC DNA]</scope>
    <source>
        <strain evidence="2">QH-11</strain>
    </source>
</reference>
<organism evidence="1 2">
    <name type="scientific">Gordonia phthalatica</name>
    <dbReference type="NCBI Taxonomy" id="1136941"/>
    <lineage>
        <taxon>Bacteria</taxon>
        <taxon>Bacillati</taxon>
        <taxon>Actinomycetota</taxon>
        <taxon>Actinomycetes</taxon>
        <taxon>Mycobacteriales</taxon>
        <taxon>Gordoniaceae</taxon>
        <taxon>Gordonia</taxon>
    </lineage>
</organism>
<reference evidence="1 2" key="2">
    <citation type="journal article" date="2017" name="Int. J. Syst. Evol. Microbiol.">
        <title>Gordonia phthalatica sp. nov., a di-n-butyl phthalate-degrading bacterium isolated from activated sludge.</title>
        <authorList>
            <person name="Jin D."/>
            <person name="Kong X."/>
            <person name="Jia M."/>
            <person name="Yu X."/>
            <person name="Wang X."/>
            <person name="Zhuang X."/>
            <person name="Deng Y."/>
            <person name="Bai Z."/>
        </authorList>
    </citation>
    <scope>NUCLEOTIDE SEQUENCE [LARGE SCALE GENOMIC DNA]</scope>
    <source>
        <strain evidence="1 2">QH-11</strain>
    </source>
</reference>